<dbReference type="AlphaFoldDB" id="A0A6G7KBI5"/>
<dbReference type="EMBL" id="CP049740">
    <property type="protein sequence ID" value="QII82610.1"/>
    <property type="molecule type" value="Genomic_DNA"/>
</dbReference>
<proteinExistence type="predicted"/>
<dbReference type="RefSeq" id="WP_166163162.1">
    <property type="nucleotide sequence ID" value="NZ_CP049740.1"/>
</dbReference>
<feature type="coiled-coil region" evidence="1">
    <location>
        <begin position="87"/>
        <end position="114"/>
    </location>
</feature>
<accession>A0A6G7KBI5</accession>
<protein>
    <submittedName>
        <fullName evidence="2">Uncharacterized protein</fullName>
    </submittedName>
</protein>
<keyword evidence="3" id="KW-1185">Reference proteome</keyword>
<reference evidence="2 3" key="1">
    <citation type="journal article" date="2017" name="Int. J. Syst. Evol. Microbiol.">
        <title>Jeotgalibaca porci sp. nov. and Jeotgalibaca arthritidis sp. nov., isolated from pigs, and emended description of the genus Jeotgalibaca.</title>
        <authorList>
            <person name="Zamora L."/>
            <person name="Perez-Sancho M."/>
            <person name="Dominguez L."/>
            <person name="Fernandez-Garayzabal J.F."/>
            <person name="Vela A.I."/>
        </authorList>
    </citation>
    <scope>NUCLEOTIDE SEQUENCE [LARGE SCALE GENOMIC DNA]</scope>
    <source>
        <strain evidence="2 3">CECT 9157</strain>
    </source>
</reference>
<dbReference type="KEGG" id="jar:G7057_09320"/>
<sequence>MGNRETGMWLPLEKEAIKKQAWSAQDDVDVFLSDSKRSIEKMRVLVDQMTEDWSEYADEIEEAPEDSVGVYVKMAMMKLSQRHGVYLDLMNEILMNQSNELEQAKLNNSKLQKLQKMDASL</sequence>
<gene>
    <name evidence="2" type="ORF">G7057_09320</name>
</gene>
<evidence type="ECO:0000256" key="1">
    <source>
        <dbReference type="SAM" id="Coils"/>
    </source>
</evidence>
<dbReference type="Proteomes" id="UP000501451">
    <property type="component" value="Chromosome"/>
</dbReference>
<name>A0A6G7KBI5_9LACT</name>
<keyword evidence="1" id="KW-0175">Coiled coil</keyword>
<organism evidence="2 3">
    <name type="scientific">Jeotgalibaca arthritidis</name>
    <dbReference type="NCBI Taxonomy" id="1868794"/>
    <lineage>
        <taxon>Bacteria</taxon>
        <taxon>Bacillati</taxon>
        <taxon>Bacillota</taxon>
        <taxon>Bacilli</taxon>
        <taxon>Lactobacillales</taxon>
        <taxon>Carnobacteriaceae</taxon>
        <taxon>Jeotgalibaca</taxon>
    </lineage>
</organism>
<evidence type="ECO:0000313" key="2">
    <source>
        <dbReference type="EMBL" id="QII82610.1"/>
    </source>
</evidence>
<evidence type="ECO:0000313" key="3">
    <source>
        <dbReference type="Proteomes" id="UP000501451"/>
    </source>
</evidence>